<dbReference type="Proteomes" id="UP001063350">
    <property type="component" value="Chromosome"/>
</dbReference>
<name>A0A915TZ11_9BACT</name>
<accession>A0A915TZ11</accession>
<keyword evidence="2" id="KW-1185">Reference proteome</keyword>
<protein>
    <submittedName>
        <fullName evidence="1">Uncharacterized protein</fullName>
    </submittedName>
</protein>
<proteinExistence type="predicted"/>
<evidence type="ECO:0000313" key="2">
    <source>
        <dbReference type="Proteomes" id="UP001063350"/>
    </source>
</evidence>
<reference evidence="1" key="1">
    <citation type="submission" date="2020-12" db="EMBL/GenBank/DDBJ databases">
        <title>Desulfobium dissulfuricans gen. nov., sp. nov., a novel mesophilic, sulfate-reducing bacterium isolated from a deep-sea hydrothermal vent.</title>
        <authorList>
            <person name="Hashimoto Y."/>
            <person name="Tame A."/>
            <person name="Sawayama S."/>
            <person name="Miyazaki J."/>
            <person name="Takai K."/>
            <person name="Nakagawa S."/>
        </authorList>
    </citation>
    <scope>NUCLEOTIDE SEQUENCE</scope>
    <source>
        <strain evidence="1">GF1</strain>
    </source>
</reference>
<dbReference type="RefSeq" id="WP_267927785.1">
    <property type="nucleotide sequence ID" value="NZ_AP024233.1"/>
</dbReference>
<organism evidence="1 2">
    <name type="scientific">Desulfolithobacter dissulfuricans</name>
    <dbReference type="NCBI Taxonomy" id="2795293"/>
    <lineage>
        <taxon>Bacteria</taxon>
        <taxon>Pseudomonadati</taxon>
        <taxon>Thermodesulfobacteriota</taxon>
        <taxon>Desulfobulbia</taxon>
        <taxon>Desulfobulbales</taxon>
        <taxon>Desulfobulbaceae</taxon>
        <taxon>Desulfolithobacter</taxon>
    </lineage>
</organism>
<dbReference type="AlphaFoldDB" id="A0A915TZ11"/>
<dbReference type="EMBL" id="AP024233">
    <property type="protein sequence ID" value="BCO07845.1"/>
    <property type="molecule type" value="Genomic_DNA"/>
</dbReference>
<dbReference type="KEGG" id="ddu:GF1_02210"/>
<evidence type="ECO:0000313" key="1">
    <source>
        <dbReference type="EMBL" id="BCO07845.1"/>
    </source>
</evidence>
<sequence length="149" mass="17097">MPHFGLMDEGEMIPRDAALLRARLHVRCGRRRLFEGKLPEAVATLYDGLLAAMRWYALTDGEVHRQIHTRGDRLLEDDVELQKLLLEHGAWDDVLDFQGLRSLVDDAMEGRLADFDRHRLMEQIEAVLTRLGVLPFDEDALPPEDPETL</sequence>
<gene>
    <name evidence="1" type="ORF">GF1_02210</name>
</gene>